<feature type="compositionally biased region" description="Basic and acidic residues" evidence="5">
    <location>
        <begin position="66"/>
        <end position="76"/>
    </location>
</feature>
<evidence type="ECO:0000313" key="8">
    <source>
        <dbReference type="Proteomes" id="UP000193964"/>
    </source>
</evidence>
<comment type="similarity">
    <text evidence="1">Belongs to the peptidase C40 family.</text>
</comment>
<dbReference type="SUPFAM" id="SSF54001">
    <property type="entry name" value="Cysteine proteinases"/>
    <property type="match status" value="1"/>
</dbReference>
<keyword evidence="3" id="KW-0378">Hydrolase</keyword>
<dbReference type="InterPro" id="IPR051794">
    <property type="entry name" value="PG_Endopeptidase_C40"/>
</dbReference>
<feature type="compositionally biased region" description="Basic and acidic residues" evidence="5">
    <location>
        <begin position="83"/>
        <end position="104"/>
    </location>
</feature>
<proteinExistence type="inferred from homology"/>
<gene>
    <name evidence="7" type="ORF">AWC31_14205</name>
</gene>
<dbReference type="GO" id="GO:0006508">
    <property type="term" value="P:proteolysis"/>
    <property type="evidence" value="ECO:0007669"/>
    <property type="project" value="UniProtKB-KW"/>
</dbReference>
<accession>A0A1X2FJ53</accession>
<dbReference type="Proteomes" id="UP000193964">
    <property type="component" value="Unassembled WGS sequence"/>
</dbReference>
<dbReference type="InterPro" id="IPR000064">
    <property type="entry name" value="NLP_P60_dom"/>
</dbReference>
<evidence type="ECO:0000256" key="3">
    <source>
        <dbReference type="ARBA" id="ARBA00022801"/>
    </source>
</evidence>
<dbReference type="PANTHER" id="PTHR47359">
    <property type="entry name" value="PEPTIDOGLYCAN DL-ENDOPEPTIDASE CWLO"/>
    <property type="match status" value="1"/>
</dbReference>
<keyword evidence="4" id="KW-0788">Thiol protease</keyword>
<dbReference type="AlphaFoldDB" id="A0A1X2FJ53"/>
<dbReference type="Gene3D" id="3.90.1720.10">
    <property type="entry name" value="endopeptidase domain like (from Nostoc punctiforme)"/>
    <property type="match status" value="1"/>
</dbReference>
<dbReference type="InterPro" id="IPR038765">
    <property type="entry name" value="Papain-like_cys_pep_sf"/>
</dbReference>
<evidence type="ECO:0000259" key="6">
    <source>
        <dbReference type="PROSITE" id="PS51935"/>
    </source>
</evidence>
<feature type="domain" description="NlpC/P60" evidence="6">
    <location>
        <begin position="201"/>
        <end position="341"/>
    </location>
</feature>
<dbReference type="PROSITE" id="PS51935">
    <property type="entry name" value="NLPC_P60"/>
    <property type="match status" value="1"/>
</dbReference>
<dbReference type="GO" id="GO:0008234">
    <property type="term" value="F:cysteine-type peptidase activity"/>
    <property type="evidence" value="ECO:0007669"/>
    <property type="project" value="UniProtKB-KW"/>
</dbReference>
<dbReference type="RefSeq" id="WP_085142571.1">
    <property type="nucleotide sequence ID" value="NZ_JACKUA010000023.1"/>
</dbReference>
<sequence>MTTDRVQISEELDSRLLATGIGFDDAQHGLTGSGAMPTEGIDPSSIAAAEQSQQQTNDLIKQGKSATEKGRNLVRDGEEEASESAKDIDSVDAATDKDLKDGRPATETSADAAQPGGPANGGQPSPLGSMPGQGMPQMGMPSYNPASLPTPPMASQFDMNNAPNRDALRTAAREGVRDGSLPGSRAGRHDIDTSAGNTEFQKRVLAAIDAALNAEPPIPYAWGGGHGGAPGPSQGIRDGGWADQNGDYNKIGVDCSGFYRWMIYEATGQDLANGTSESLFASGVPVSNPQPGDAAFPGDSGRPPSHIQIYIGNGMVAEAQKSGTFLLTSEVRPGTEFRRFA</sequence>
<dbReference type="PANTHER" id="PTHR47359:SF3">
    <property type="entry name" value="NLP_P60 DOMAIN-CONTAINING PROTEIN-RELATED"/>
    <property type="match status" value="1"/>
</dbReference>
<evidence type="ECO:0000256" key="1">
    <source>
        <dbReference type="ARBA" id="ARBA00007074"/>
    </source>
</evidence>
<feature type="compositionally biased region" description="Basic and acidic residues" evidence="5">
    <location>
        <begin position="166"/>
        <end position="177"/>
    </location>
</feature>
<keyword evidence="2" id="KW-0645">Protease</keyword>
<feature type="region of interest" description="Disordered" evidence="5">
    <location>
        <begin position="24"/>
        <end position="193"/>
    </location>
</feature>
<protein>
    <recommendedName>
        <fullName evidence="6">NlpC/P60 domain-containing protein</fullName>
    </recommendedName>
</protein>
<evidence type="ECO:0000256" key="5">
    <source>
        <dbReference type="SAM" id="MobiDB-lite"/>
    </source>
</evidence>
<feature type="compositionally biased region" description="Low complexity" evidence="5">
    <location>
        <begin position="44"/>
        <end position="55"/>
    </location>
</feature>
<comment type="caution">
    <text evidence="7">The sequence shown here is derived from an EMBL/GenBank/DDBJ whole genome shotgun (WGS) entry which is preliminary data.</text>
</comment>
<evidence type="ECO:0000256" key="4">
    <source>
        <dbReference type="ARBA" id="ARBA00022807"/>
    </source>
</evidence>
<evidence type="ECO:0000313" key="7">
    <source>
        <dbReference type="EMBL" id="ORX18452.1"/>
    </source>
</evidence>
<evidence type="ECO:0000256" key="2">
    <source>
        <dbReference type="ARBA" id="ARBA00022670"/>
    </source>
</evidence>
<dbReference type="EMBL" id="LQQA01000005">
    <property type="protein sequence ID" value="ORX18452.1"/>
    <property type="molecule type" value="Genomic_DNA"/>
</dbReference>
<organism evidence="7 8">
    <name type="scientific">Mycolicibacterium wolinskyi</name>
    <dbReference type="NCBI Taxonomy" id="59750"/>
    <lineage>
        <taxon>Bacteria</taxon>
        <taxon>Bacillati</taxon>
        <taxon>Actinomycetota</taxon>
        <taxon>Actinomycetes</taxon>
        <taxon>Mycobacteriales</taxon>
        <taxon>Mycobacteriaceae</taxon>
        <taxon>Mycolicibacterium</taxon>
    </lineage>
</organism>
<name>A0A1X2FJ53_9MYCO</name>
<reference evidence="7 8" key="1">
    <citation type="submission" date="2016-01" db="EMBL/GenBank/DDBJ databases">
        <title>The new phylogeny of the genus Mycobacterium.</title>
        <authorList>
            <person name="Tarcisio F."/>
            <person name="Conor M."/>
            <person name="Antonella G."/>
            <person name="Elisabetta G."/>
            <person name="Giulia F.S."/>
            <person name="Sara T."/>
            <person name="Anna F."/>
            <person name="Clotilde B."/>
            <person name="Roberto B."/>
            <person name="Veronica D.S."/>
            <person name="Fabio R."/>
            <person name="Monica P."/>
            <person name="Olivier J."/>
            <person name="Enrico T."/>
            <person name="Nicola S."/>
        </authorList>
    </citation>
    <scope>NUCLEOTIDE SEQUENCE [LARGE SCALE GENOMIC DNA]</scope>
    <source>
        <strain evidence="7 8">ATCC 700010</strain>
    </source>
</reference>
<feature type="compositionally biased region" description="Low complexity" evidence="5">
    <location>
        <begin position="110"/>
        <end position="142"/>
    </location>
</feature>
<dbReference type="OrthoDB" id="3209655at2"/>
<dbReference type="Pfam" id="PF00877">
    <property type="entry name" value="NLPC_P60"/>
    <property type="match status" value="1"/>
</dbReference>